<keyword evidence="13" id="KW-1185">Reference proteome</keyword>
<dbReference type="GO" id="GO:0031267">
    <property type="term" value="F:small GTPase binding"/>
    <property type="evidence" value="ECO:0007669"/>
    <property type="project" value="EnsemblFungi"/>
</dbReference>
<keyword evidence="7 9" id="KW-0694">RNA-binding</keyword>
<keyword evidence="5 9" id="KW-0963">Cytoplasm</keyword>
<feature type="domain" description="Exportin-1/Importin-beta-like" evidence="10">
    <location>
        <begin position="100"/>
        <end position="248"/>
    </location>
</feature>
<dbReference type="GO" id="GO:0071528">
    <property type="term" value="P:tRNA re-export from nucleus"/>
    <property type="evidence" value="ECO:0007669"/>
    <property type="project" value="UniProtKB-UniRule"/>
</dbReference>
<dbReference type="EMBL" id="KV453909">
    <property type="protein sequence ID" value="ODV82064.1"/>
    <property type="molecule type" value="Genomic_DNA"/>
</dbReference>
<dbReference type="InterPro" id="IPR040017">
    <property type="entry name" value="XPOT"/>
</dbReference>
<comment type="subcellular location">
    <subcellularLocation>
        <location evidence="1 9">Cytoplasm</location>
    </subcellularLocation>
    <subcellularLocation>
        <location evidence="9">Nucleus</location>
    </subcellularLocation>
    <text evidence="9">Shuttles between the nucleus and the cytoplasm.</text>
</comment>
<evidence type="ECO:0000256" key="6">
    <source>
        <dbReference type="ARBA" id="ARBA00022555"/>
    </source>
</evidence>
<comment type="similarity">
    <text evidence="2 9">Belongs to the exportin family.</text>
</comment>
<evidence type="ECO:0000313" key="12">
    <source>
        <dbReference type="EMBL" id="ODV82064.1"/>
    </source>
</evidence>
<evidence type="ECO:0000259" key="11">
    <source>
        <dbReference type="Pfam" id="PF19282"/>
    </source>
</evidence>
<dbReference type="InterPro" id="IPR011989">
    <property type="entry name" value="ARM-like"/>
</dbReference>
<dbReference type="GO" id="GO:0000049">
    <property type="term" value="F:tRNA binding"/>
    <property type="evidence" value="ECO:0007669"/>
    <property type="project" value="UniProtKB-UniRule"/>
</dbReference>
<dbReference type="OrthoDB" id="26399at2759"/>
<keyword evidence="4 9" id="KW-0813">Transport</keyword>
<sequence>MEQQIHQAVEIALSATSSQELKNQAIEFVNQIKSTEEGYKSCLDILSKSPAQPINESLKFFIYQVLDENVDKLNEQQLFDLNTKVFEVLMAYLSNNVSDPTYLRNKFASIFGKLFCYVYTSIYPAFFKDLFNLINPPTQLSIDYYTRIVIAIHYEIGDKFISRTKEIQERNNLLKDSIRANDMNELVSSWFKILQTPTNSDEILNNALIIIGQFINWMEISLFVSGECVSTVLQYLDKPEQRNETCSTIIEIISKKMKPANKLELLNLFNLTSIIGNINLRDEDDIEFLENVSKLLNQIGGELLIILETDATLVSQVNEQFFKLWPLIFEFLGHEYDDISQQVFPFIQQYLLLSKKVNDLNSPELISTLLNKIILKMKFDDDTDGLNDEENEQFNEIRSRLKVFQETISNLNPSLYVKVLPMIIEESLRSISDEKMDWRKLELGLFELNNYSDSLRNGFLGKAEVAEQNELLLQLLVNLINSDFIVQVDHPKIQIDFFEIIVRNISLLLKLTNSGPGPNPVIIKLINIFTSQIGLLNQVEKVRLRSWYLFFRFIKLTKPTLTDEAFIESILIKLQPLLVIKAELPVKDEDDNLIEEENFSNQLYLFESIGLLISLIPNDLLNSKLKLIDLIFQPLFSNLEACIKNSDHHNQPLITLQVHHSLMAIGTFVRGFEDSSQIHDEVINKINNASQVVVISLENFPKSEIIREAARFSFSRFIPVLKNRIGVHLTKLITLILAAPNLKLTELCDFLSFLGQIVHNFKSDDNIYQLINNLISPLFNKVFDMLASNDDELFPDLKREKVLLKKAMMNFLSSIIINHVTSLLVTETNKQKFPTILSSLFEYAYDLSETSVSKLAITQLINIVTIFGNGDKINDPNDKYSESLPPLEGINEFLTDKVTQLSFELPFKYQEFDLKDAQYRLIAQELALLLKTYQQVGGDTYLTFLSNYLVNMGLSQELMNDFGSNLVKSDSRGFKKYFIEFVTQLKAR</sequence>
<feature type="domain" description="Exportin-T C-terminal" evidence="11">
    <location>
        <begin position="315"/>
        <end position="985"/>
    </location>
</feature>
<dbReference type="InterPro" id="IPR016024">
    <property type="entry name" value="ARM-type_fold"/>
</dbReference>
<dbReference type="InterPro" id="IPR045546">
    <property type="entry name" value="Exportin-T_C"/>
</dbReference>
<evidence type="ECO:0000259" key="10">
    <source>
        <dbReference type="Pfam" id="PF08389"/>
    </source>
</evidence>
<accession>A0A1E4SRD6</accession>
<evidence type="ECO:0000313" key="13">
    <source>
        <dbReference type="Proteomes" id="UP000094285"/>
    </source>
</evidence>
<gene>
    <name evidence="12" type="ORF">CANTADRAFT_24745</name>
</gene>
<dbReference type="GO" id="GO:0005643">
    <property type="term" value="C:nuclear pore"/>
    <property type="evidence" value="ECO:0007669"/>
    <property type="project" value="TreeGrafter"/>
</dbReference>
<evidence type="ECO:0000256" key="5">
    <source>
        <dbReference type="ARBA" id="ARBA00022490"/>
    </source>
</evidence>
<dbReference type="Pfam" id="PF19282">
    <property type="entry name" value="Exportin-T"/>
    <property type="match status" value="1"/>
</dbReference>
<dbReference type="GO" id="GO:0005737">
    <property type="term" value="C:cytoplasm"/>
    <property type="evidence" value="ECO:0007669"/>
    <property type="project" value="UniProtKB-SubCell"/>
</dbReference>
<keyword evidence="8 9" id="KW-0539">Nucleus</keyword>
<dbReference type="AlphaFoldDB" id="A0A1E4SRD6"/>
<dbReference type="GO" id="GO:0016363">
    <property type="term" value="C:nuclear matrix"/>
    <property type="evidence" value="ECO:0007669"/>
    <property type="project" value="EnsemblFungi"/>
</dbReference>
<dbReference type="Proteomes" id="UP000094285">
    <property type="component" value="Unassembled WGS sequence"/>
</dbReference>
<proteinExistence type="inferred from homology"/>
<dbReference type="InterPro" id="IPR013598">
    <property type="entry name" value="Exportin-1/Importin-b-like"/>
</dbReference>
<dbReference type="STRING" id="984487.A0A1E4SRD6"/>
<dbReference type="SUPFAM" id="SSF48371">
    <property type="entry name" value="ARM repeat"/>
    <property type="match status" value="1"/>
</dbReference>
<name>A0A1E4SRD6_9ASCO</name>
<keyword evidence="6 9" id="KW-0820">tRNA-binding</keyword>
<dbReference type="Gene3D" id="1.25.10.10">
    <property type="entry name" value="Leucine-rich Repeat Variant"/>
    <property type="match status" value="1"/>
</dbReference>
<reference evidence="13" key="1">
    <citation type="submission" date="2016-05" db="EMBL/GenBank/DDBJ databases">
        <title>Comparative genomics of biotechnologically important yeasts.</title>
        <authorList>
            <consortium name="DOE Joint Genome Institute"/>
            <person name="Riley R."/>
            <person name="Haridas S."/>
            <person name="Wolfe K.H."/>
            <person name="Lopes M.R."/>
            <person name="Hittinger C.T."/>
            <person name="Goker M."/>
            <person name="Salamov A."/>
            <person name="Wisecaver J."/>
            <person name="Long T.M."/>
            <person name="Aerts A.L."/>
            <person name="Barry K."/>
            <person name="Choi C."/>
            <person name="Clum A."/>
            <person name="Coughlan A.Y."/>
            <person name="Deshpande S."/>
            <person name="Douglass A.P."/>
            <person name="Hanson S.J."/>
            <person name="Klenk H.-P."/>
            <person name="Labutti K."/>
            <person name="Lapidus A."/>
            <person name="Lindquist E."/>
            <person name="Lipzen A."/>
            <person name="Meier-Kolthoff J.P."/>
            <person name="Ohm R.A."/>
            <person name="Otillar R.P."/>
            <person name="Pangilinan J."/>
            <person name="Peng Y."/>
            <person name="Rokas A."/>
            <person name="Rosa C.A."/>
            <person name="Scheuner C."/>
            <person name="Sibirny A.A."/>
            <person name="Slot J.C."/>
            <person name="Stielow J.B."/>
            <person name="Sun H."/>
            <person name="Kurtzman C.P."/>
            <person name="Blackwell M."/>
            <person name="Grigoriev I.V."/>
            <person name="Jeffries T.W."/>
        </authorList>
    </citation>
    <scope>NUCLEOTIDE SEQUENCE [LARGE SCALE GENOMIC DNA]</scope>
    <source>
        <strain evidence="13">NRRL Y-17324</strain>
    </source>
</reference>
<dbReference type="Pfam" id="PF08389">
    <property type="entry name" value="Xpo1"/>
    <property type="match status" value="1"/>
</dbReference>
<evidence type="ECO:0000256" key="7">
    <source>
        <dbReference type="ARBA" id="ARBA00022884"/>
    </source>
</evidence>
<organism evidence="12 13">
    <name type="scientific">Suhomyces tanzawaensis NRRL Y-17324</name>
    <dbReference type="NCBI Taxonomy" id="984487"/>
    <lineage>
        <taxon>Eukaryota</taxon>
        <taxon>Fungi</taxon>
        <taxon>Dikarya</taxon>
        <taxon>Ascomycota</taxon>
        <taxon>Saccharomycotina</taxon>
        <taxon>Pichiomycetes</taxon>
        <taxon>Debaryomycetaceae</taxon>
        <taxon>Suhomyces</taxon>
    </lineage>
</organism>
<protein>
    <recommendedName>
        <fullName evidence="3 9">Exportin-T</fullName>
    </recommendedName>
    <alternativeName>
        <fullName evidence="9">Exportin(tRNA)</fullName>
    </alternativeName>
    <alternativeName>
        <fullName evidence="9">tRNA exportin</fullName>
    </alternativeName>
</protein>
<evidence type="ECO:0000256" key="4">
    <source>
        <dbReference type="ARBA" id="ARBA00022448"/>
    </source>
</evidence>
<evidence type="ECO:0000256" key="3">
    <source>
        <dbReference type="ARBA" id="ARBA00018928"/>
    </source>
</evidence>
<evidence type="ECO:0000256" key="9">
    <source>
        <dbReference type="RuleBase" id="RU366037"/>
    </source>
</evidence>
<dbReference type="PANTHER" id="PTHR15952">
    <property type="entry name" value="EXPORTIN-T/LOS1"/>
    <property type="match status" value="1"/>
</dbReference>
<evidence type="ECO:0000256" key="1">
    <source>
        <dbReference type="ARBA" id="ARBA00004496"/>
    </source>
</evidence>
<comment type="function">
    <text evidence="9">tRNA nucleus export receptor which facilitates tRNA translocation across the nuclear pore complex.</text>
</comment>
<evidence type="ECO:0000256" key="8">
    <source>
        <dbReference type="ARBA" id="ARBA00023242"/>
    </source>
</evidence>
<dbReference type="PANTHER" id="PTHR15952:SF11">
    <property type="entry name" value="EXPORTIN-T"/>
    <property type="match status" value="1"/>
</dbReference>
<dbReference type="RefSeq" id="XP_020067186.1">
    <property type="nucleotide sequence ID" value="XM_020207206.1"/>
</dbReference>
<evidence type="ECO:0000256" key="2">
    <source>
        <dbReference type="ARBA" id="ARBA00009466"/>
    </source>
</evidence>
<dbReference type="GeneID" id="30981343"/>